<protein>
    <recommendedName>
        <fullName evidence="3">HTH merR-type domain-containing protein</fullName>
    </recommendedName>
</protein>
<dbReference type="OrthoDB" id="7860448at2"/>
<gene>
    <name evidence="1" type="ORF">SAMN05421580_11729</name>
</gene>
<dbReference type="EMBL" id="FTOG01000017">
    <property type="protein sequence ID" value="SIT21517.1"/>
    <property type="molecule type" value="Genomic_DNA"/>
</dbReference>
<reference evidence="2" key="1">
    <citation type="submission" date="2017-01" db="EMBL/GenBank/DDBJ databases">
        <authorList>
            <person name="Varghese N."/>
            <person name="Submissions S."/>
        </authorList>
    </citation>
    <scope>NUCLEOTIDE SEQUENCE [LARGE SCALE GENOMIC DNA]</scope>
    <source>
        <strain evidence="2">DSM 19945</strain>
    </source>
</reference>
<dbReference type="RefSeq" id="WP_139327865.1">
    <property type="nucleotide sequence ID" value="NZ_FTOG01000017.1"/>
</dbReference>
<sequence length="178" mass="20277">MSKPGMRFRPMLVSQVAEVAGEQRETIRTREKLGVYGFDRPKGWKRYTDLETLVISVHAALKRAVKDDDLAQFGCMLAAKAIMDEWIEDEQGVPYFDEETFQRERFLFFWRDAAGAWTGDIASSVNEIEAQINERIVKSYSDVPIFTTVNLATILKMTLVRMMKVQLKAEASKSGGDQ</sequence>
<evidence type="ECO:0000313" key="2">
    <source>
        <dbReference type="Proteomes" id="UP000186221"/>
    </source>
</evidence>
<name>A0A1N7QG98_9RHOB</name>
<organism evidence="1 2">
    <name type="scientific">Rhodobacter aestuarii</name>
    <dbReference type="NCBI Taxonomy" id="453582"/>
    <lineage>
        <taxon>Bacteria</taxon>
        <taxon>Pseudomonadati</taxon>
        <taxon>Pseudomonadota</taxon>
        <taxon>Alphaproteobacteria</taxon>
        <taxon>Rhodobacterales</taxon>
        <taxon>Rhodobacter group</taxon>
        <taxon>Rhodobacter</taxon>
    </lineage>
</organism>
<evidence type="ECO:0008006" key="3">
    <source>
        <dbReference type="Google" id="ProtNLM"/>
    </source>
</evidence>
<dbReference type="AlphaFoldDB" id="A0A1N7QG98"/>
<keyword evidence="2" id="KW-1185">Reference proteome</keyword>
<accession>A0A1N7QG98</accession>
<dbReference type="Proteomes" id="UP000186221">
    <property type="component" value="Unassembled WGS sequence"/>
</dbReference>
<evidence type="ECO:0000313" key="1">
    <source>
        <dbReference type="EMBL" id="SIT21517.1"/>
    </source>
</evidence>
<proteinExistence type="predicted"/>
<dbReference type="STRING" id="453582.SAMN05421580_11729"/>